<dbReference type="InterPro" id="IPR008278">
    <property type="entry name" value="4-PPantetheinyl_Trfase_dom"/>
</dbReference>
<dbReference type="GO" id="GO:0008897">
    <property type="term" value="F:holo-[acyl-carrier-protein] synthase activity"/>
    <property type="evidence" value="ECO:0007669"/>
    <property type="project" value="InterPro"/>
</dbReference>
<dbReference type="SUPFAM" id="SSF56214">
    <property type="entry name" value="4'-phosphopantetheinyl transferase"/>
    <property type="match status" value="2"/>
</dbReference>
<feature type="domain" description="4'-phosphopantetheinyl transferase N-terminal" evidence="3">
    <location>
        <begin position="19"/>
        <end position="95"/>
    </location>
</feature>
<protein>
    <submittedName>
        <fullName evidence="4">4'-phosphopantetheinyl transferase superfamily protein</fullName>
    </submittedName>
</protein>
<dbReference type="InterPro" id="IPR050559">
    <property type="entry name" value="P-Pant_transferase_sf"/>
</dbReference>
<dbReference type="GO" id="GO:0019878">
    <property type="term" value="P:lysine biosynthetic process via aminoadipic acid"/>
    <property type="evidence" value="ECO:0007669"/>
    <property type="project" value="TreeGrafter"/>
</dbReference>
<dbReference type="KEGG" id="meme:HYG87_02845"/>
<dbReference type="InterPro" id="IPR055066">
    <property type="entry name" value="AASDHPPT_N"/>
</dbReference>
<dbReference type="Pfam" id="PF01648">
    <property type="entry name" value="ACPS"/>
    <property type="match status" value="1"/>
</dbReference>
<dbReference type="Gene3D" id="3.90.470.20">
    <property type="entry name" value="4'-phosphopantetheinyl transferase domain"/>
    <property type="match status" value="2"/>
</dbReference>
<reference evidence="4" key="1">
    <citation type="submission" date="2020-07" db="EMBL/GenBank/DDBJ databases">
        <title>Methanobacterium. sp. MethCan genome.</title>
        <authorList>
            <person name="Postec A."/>
            <person name="Quemeneur M."/>
        </authorList>
    </citation>
    <scope>NUCLEOTIDE SEQUENCE</scope>
    <source>
        <strain evidence="4">MethCAN</strain>
    </source>
</reference>
<evidence type="ECO:0000313" key="4">
    <source>
        <dbReference type="EMBL" id="QUH22787.1"/>
    </source>
</evidence>
<feature type="domain" description="4'-phosphopantetheinyl transferase" evidence="2">
    <location>
        <begin position="99"/>
        <end position="170"/>
    </location>
</feature>
<evidence type="ECO:0000259" key="3">
    <source>
        <dbReference type="Pfam" id="PF22624"/>
    </source>
</evidence>
<dbReference type="GO" id="GO:0000287">
    <property type="term" value="F:magnesium ion binding"/>
    <property type="evidence" value="ECO:0007669"/>
    <property type="project" value="InterPro"/>
</dbReference>
<dbReference type="InterPro" id="IPR037143">
    <property type="entry name" value="4-PPantetheinyl_Trfase_dom_sf"/>
</dbReference>
<keyword evidence="5" id="KW-1185">Reference proteome</keyword>
<sequence>MKIMFLYYMDVSRLDVDHARGLVSPDRVTKSDKYLKLNDKKLSLGAEILLKHALSKIGIHDPLFSVEKHGKPFLSNYPHIHFNISHSMDYVVCAVSDSPVGVDIEHIQGMDDDVAKHYFSGSEYEYILKRNNKEAFFELWVLKESYMKMTGLGFHLALDEFAIEIDDEIRVRDLKDRGSNGFFSDCKLGCWTVVGGEYMLGVCSKTKIKKPVLQTLENIEVSNPHYGTIIRNESRYRGV</sequence>
<dbReference type="GO" id="GO:0005829">
    <property type="term" value="C:cytosol"/>
    <property type="evidence" value="ECO:0007669"/>
    <property type="project" value="TreeGrafter"/>
</dbReference>
<dbReference type="PANTHER" id="PTHR12215">
    <property type="entry name" value="PHOSPHOPANTETHEINE TRANSFERASE"/>
    <property type="match status" value="1"/>
</dbReference>
<evidence type="ECO:0000313" key="5">
    <source>
        <dbReference type="Proteomes" id="UP000681041"/>
    </source>
</evidence>
<dbReference type="PANTHER" id="PTHR12215:SF10">
    <property type="entry name" value="L-AMINOADIPATE-SEMIALDEHYDE DEHYDROGENASE-PHOSPHOPANTETHEINYL TRANSFERASE"/>
    <property type="match status" value="1"/>
</dbReference>
<dbReference type="OrthoDB" id="75387at2157"/>
<dbReference type="Pfam" id="PF22624">
    <property type="entry name" value="AASDHPPT_N"/>
    <property type="match status" value="1"/>
</dbReference>
<dbReference type="AlphaFoldDB" id="A0A8T8K477"/>
<dbReference type="EMBL" id="CP058560">
    <property type="protein sequence ID" value="QUH22787.1"/>
    <property type="molecule type" value="Genomic_DNA"/>
</dbReference>
<name>A0A8T8K477_9EURY</name>
<dbReference type="Proteomes" id="UP000681041">
    <property type="component" value="Chromosome"/>
</dbReference>
<gene>
    <name evidence="4" type="ORF">HYG87_02845</name>
</gene>
<evidence type="ECO:0000256" key="1">
    <source>
        <dbReference type="ARBA" id="ARBA00022679"/>
    </source>
</evidence>
<proteinExistence type="predicted"/>
<keyword evidence="1 4" id="KW-0808">Transferase</keyword>
<organism evidence="4 5">
    <name type="scientific">Methanobacterium alkalithermotolerans</name>
    <dbReference type="NCBI Taxonomy" id="2731220"/>
    <lineage>
        <taxon>Archaea</taxon>
        <taxon>Methanobacteriati</taxon>
        <taxon>Methanobacteriota</taxon>
        <taxon>Methanomada group</taxon>
        <taxon>Methanobacteria</taxon>
        <taxon>Methanobacteriales</taxon>
        <taxon>Methanobacteriaceae</taxon>
        <taxon>Methanobacterium</taxon>
    </lineage>
</organism>
<evidence type="ECO:0000259" key="2">
    <source>
        <dbReference type="Pfam" id="PF01648"/>
    </source>
</evidence>
<accession>A0A8T8K477</accession>